<dbReference type="AlphaFoldDB" id="A0A7J6LTC7"/>
<dbReference type="OrthoDB" id="5332616at2759"/>
<reference evidence="12 13" key="1">
    <citation type="submission" date="2020-04" db="EMBL/GenBank/DDBJ databases">
        <title>Perkinsus chesapeaki whole genome sequence.</title>
        <authorList>
            <person name="Bogema D.R."/>
        </authorList>
    </citation>
    <scope>NUCLEOTIDE SEQUENCE [LARGE SCALE GENOMIC DNA]</scope>
    <source>
        <strain evidence="12">ATCC PRA-425</strain>
    </source>
</reference>
<evidence type="ECO:0000256" key="1">
    <source>
        <dbReference type="ARBA" id="ARBA00001974"/>
    </source>
</evidence>
<dbReference type="SUPFAM" id="SSF56176">
    <property type="entry name" value="FAD-binding/transporter-associated domain-like"/>
    <property type="match status" value="1"/>
</dbReference>
<proteinExistence type="inferred from homology"/>
<dbReference type="InterPro" id="IPR016164">
    <property type="entry name" value="FAD-linked_Oxase-like_C"/>
</dbReference>
<dbReference type="InterPro" id="IPR016171">
    <property type="entry name" value="Vanillyl_alc_oxidase_C-sub2"/>
</dbReference>
<keyword evidence="8" id="KW-0496">Mitochondrion</keyword>
<keyword evidence="7" id="KW-0560">Oxidoreductase</keyword>
<evidence type="ECO:0000256" key="6">
    <source>
        <dbReference type="ARBA" id="ARBA00022946"/>
    </source>
</evidence>
<dbReference type="EC" id="1.1.2.4" evidence="9"/>
<feature type="region of interest" description="Disordered" evidence="10">
    <location>
        <begin position="793"/>
        <end position="840"/>
    </location>
</feature>
<accession>A0A7J6LTC7</accession>
<organism evidence="12 13">
    <name type="scientific">Perkinsus chesapeaki</name>
    <name type="common">Clam parasite</name>
    <name type="synonym">Perkinsus andrewsi</name>
    <dbReference type="NCBI Taxonomy" id="330153"/>
    <lineage>
        <taxon>Eukaryota</taxon>
        <taxon>Sar</taxon>
        <taxon>Alveolata</taxon>
        <taxon>Perkinsozoa</taxon>
        <taxon>Perkinsea</taxon>
        <taxon>Perkinsida</taxon>
        <taxon>Perkinsidae</taxon>
        <taxon>Perkinsus</taxon>
    </lineage>
</organism>
<dbReference type="SUPFAM" id="SSF55103">
    <property type="entry name" value="FAD-linked oxidases, C-terminal domain"/>
    <property type="match status" value="1"/>
</dbReference>
<evidence type="ECO:0000256" key="10">
    <source>
        <dbReference type="SAM" id="MobiDB-lite"/>
    </source>
</evidence>
<dbReference type="InterPro" id="IPR016169">
    <property type="entry name" value="FAD-bd_PCMH_sub2"/>
</dbReference>
<feature type="domain" description="FAD-binding PCMH-type" evidence="11">
    <location>
        <begin position="73"/>
        <end position="252"/>
    </location>
</feature>
<dbReference type="FunFam" id="3.30.70.2740:FF:000001">
    <property type="entry name" value="D-lactate dehydrogenase mitochondrial"/>
    <property type="match status" value="1"/>
</dbReference>
<keyword evidence="4" id="KW-0285">Flavoprotein</keyword>
<comment type="subcellular location">
    <subcellularLocation>
        <location evidence="2">Mitochondrion</location>
    </subcellularLocation>
</comment>
<evidence type="ECO:0000259" key="11">
    <source>
        <dbReference type="PROSITE" id="PS51387"/>
    </source>
</evidence>
<dbReference type="InterPro" id="IPR006094">
    <property type="entry name" value="Oxid_FAD_bind_N"/>
</dbReference>
<dbReference type="EMBL" id="JAAPAO010000353">
    <property type="protein sequence ID" value="KAF4662210.1"/>
    <property type="molecule type" value="Genomic_DNA"/>
</dbReference>
<dbReference type="PROSITE" id="PS51387">
    <property type="entry name" value="FAD_PCMH"/>
    <property type="match status" value="1"/>
</dbReference>
<dbReference type="Gene3D" id="1.10.45.10">
    <property type="entry name" value="Vanillyl-alcohol Oxidase, Chain A, domain 4"/>
    <property type="match status" value="1"/>
</dbReference>
<dbReference type="GO" id="GO:0008720">
    <property type="term" value="F:D-lactate dehydrogenase (NAD+) activity"/>
    <property type="evidence" value="ECO:0007669"/>
    <property type="project" value="TreeGrafter"/>
</dbReference>
<dbReference type="GO" id="GO:0004458">
    <property type="term" value="F:D-lactate dehydrogenase (cytochrome) activity"/>
    <property type="evidence" value="ECO:0007669"/>
    <property type="project" value="UniProtKB-EC"/>
</dbReference>
<evidence type="ECO:0000256" key="3">
    <source>
        <dbReference type="ARBA" id="ARBA00008000"/>
    </source>
</evidence>
<dbReference type="GO" id="GO:0005739">
    <property type="term" value="C:mitochondrion"/>
    <property type="evidence" value="ECO:0007669"/>
    <property type="project" value="UniProtKB-SubCell"/>
</dbReference>
<dbReference type="GO" id="GO:0071949">
    <property type="term" value="F:FAD binding"/>
    <property type="evidence" value="ECO:0007669"/>
    <property type="project" value="InterPro"/>
</dbReference>
<evidence type="ECO:0000256" key="2">
    <source>
        <dbReference type="ARBA" id="ARBA00004173"/>
    </source>
</evidence>
<keyword evidence="5" id="KW-0274">FAD</keyword>
<dbReference type="InterPro" id="IPR004113">
    <property type="entry name" value="FAD-bd_oxidored_4_C"/>
</dbReference>
<feature type="region of interest" description="Disordered" evidence="10">
    <location>
        <begin position="860"/>
        <end position="886"/>
    </location>
</feature>
<dbReference type="GO" id="GO:1903457">
    <property type="term" value="P:lactate catabolic process"/>
    <property type="evidence" value="ECO:0007669"/>
    <property type="project" value="TreeGrafter"/>
</dbReference>
<comment type="similarity">
    <text evidence="3">Belongs to the FAD-binding oxidoreductase/transferase type 4 family.</text>
</comment>
<sequence>MTDVKSLDSESTLSSLDGPISKAKVSEECCPPEGKYGKVTEEFLNKLRDIPDMEVCVDEDSLESCAQDKSYHLSHRPTAVLYPSSTKAISRALSLCYEYRIPLATRGAGTGLEGGAILARGLQGVVLSTEKLTTIEFDETSMTCWVGAGVRKTQLNRYLNKFGCCFQCDPGSDASIGGQASTGASGTTSVRYGTFKENVVSLTVVTPEGDIIENTRRLVRKNSTGLDLTRLYLGSEGSLGVITKVCVKVTRQPNVVAGGIICFPNVEKAVEAVLEISKSNVPDLSRGELMTGAAVRQGNAFFGCQYKELPSLCFECHSTDYKAADRACCAVMDIAKKCGGTDIRATNDKEALDTLWTLRRGAFYSVKNTRRGEKGISVFVSDACVPLANLPKVITETEKIYQDIFHNLDTLCIVAHIFDGNFHAMIPTKRDEIDKIEEFSDRLANIVLDAGGSVSGEHGVGLGKARYVEREFGTSGIKVMQQVKEALDPREWATAEAHNEKTRVDDENLINTRVFTDGNESIFCDLQPRAVCHLVGALWDTGEKYDITSVPRVHFAGLTKINLYMIRLEEAGVDMILITKAGTMPGEGYWEMLCHTLWEEVIADNDLVARLKEFASAIDARLTVSANYTARSMCEAPPAPTLVPDSLAGAIEKVIQSARGRFGAIVKSMKQMLEMAAQACDSVAGVLIYGPSKAVALEEWTFYPDGISMLVHTLLCGDEYFRKDNERNHSWRLMEVTESFPELPIAHHAVLVFSDPQERRSLSSLTARMTVGKLCLGETEKDGYSTAPATARDVLPVLSDEPVSEHSREDAAADAEIYSSEEAQRAAPHEISPTPVGEHPITEERMSEGAFAFPADELDAQSRPFSGGAPDPAPVSRQDSPMEQRRDPIVPVVPETVHTEKSATAVSGSVRRGKLAPRVSALPTPVRTMTQRSHIFTPMDWMFYYFPNYSRDKVALMARQIKIHFAIGFCLVFFVYHPPYKGADYENFHKSPLYWYKHNKLERTGQLQENLRIKRDWFYDEDPSAKKALEG</sequence>
<evidence type="ECO:0000256" key="8">
    <source>
        <dbReference type="ARBA" id="ARBA00023128"/>
    </source>
</evidence>
<dbReference type="InterPro" id="IPR036318">
    <property type="entry name" value="FAD-bd_PCMH-like_sf"/>
</dbReference>
<dbReference type="Pfam" id="PF01565">
    <property type="entry name" value="FAD_binding_4"/>
    <property type="match status" value="1"/>
</dbReference>
<dbReference type="Gene3D" id="3.30.70.2740">
    <property type="match status" value="1"/>
</dbReference>
<dbReference type="Proteomes" id="UP000591131">
    <property type="component" value="Unassembled WGS sequence"/>
</dbReference>
<dbReference type="InterPro" id="IPR016166">
    <property type="entry name" value="FAD-bd_PCMH"/>
</dbReference>
<keyword evidence="13" id="KW-1185">Reference proteome</keyword>
<gene>
    <name evidence="12" type="ORF">FOL47_006357</name>
</gene>
<dbReference type="Gene3D" id="3.30.465.10">
    <property type="match status" value="1"/>
</dbReference>
<protein>
    <recommendedName>
        <fullName evidence="9">D-lactate dehydrogenase (cytochrome)</fullName>
        <ecNumber evidence="9">1.1.2.4</ecNumber>
    </recommendedName>
</protein>
<comment type="caution">
    <text evidence="12">The sequence shown here is derived from an EMBL/GenBank/DDBJ whole genome shotgun (WGS) entry which is preliminary data.</text>
</comment>
<dbReference type="PANTHER" id="PTHR11748:SF111">
    <property type="entry name" value="D-LACTATE DEHYDROGENASE, MITOCHONDRIAL-RELATED"/>
    <property type="match status" value="1"/>
</dbReference>
<name>A0A7J6LTC7_PERCH</name>
<keyword evidence="6" id="KW-0809">Transit peptide</keyword>
<dbReference type="Pfam" id="PF02913">
    <property type="entry name" value="FAD-oxidase_C"/>
    <property type="match status" value="1"/>
</dbReference>
<evidence type="ECO:0000256" key="5">
    <source>
        <dbReference type="ARBA" id="ARBA00022827"/>
    </source>
</evidence>
<evidence type="ECO:0000313" key="12">
    <source>
        <dbReference type="EMBL" id="KAF4662210.1"/>
    </source>
</evidence>
<comment type="cofactor">
    <cofactor evidence="1">
        <name>FAD</name>
        <dbReference type="ChEBI" id="CHEBI:57692"/>
    </cofactor>
</comment>
<evidence type="ECO:0000256" key="4">
    <source>
        <dbReference type="ARBA" id="ARBA00022630"/>
    </source>
</evidence>
<feature type="region of interest" description="Disordered" evidence="10">
    <location>
        <begin position="1"/>
        <end position="27"/>
    </location>
</feature>
<evidence type="ECO:0000256" key="9">
    <source>
        <dbReference type="ARBA" id="ARBA00038897"/>
    </source>
</evidence>
<evidence type="ECO:0000313" key="13">
    <source>
        <dbReference type="Proteomes" id="UP000591131"/>
    </source>
</evidence>
<evidence type="ECO:0000256" key="7">
    <source>
        <dbReference type="ARBA" id="ARBA00023002"/>
    </source>
</evidence>
<dbReference type="PANTHER" id="PTHR11748">
    <property type="entry name" value="D-LACTATE DEHYDROGENASE"/>
    <property type="match status" value="1"/>
</dbReference>